<organism evidence="1 2">
    <name type="scientific">Ramazzottius varieornatus</name>
    <name type="common">Water bear</name>
    <name type="synonym">Tardigrade</name>
    <dbReference type="NCBI Taxonomy" id="947166"/>
    <lineage>
        <taxon>Eukaryota</taxon>
        <taxon>Metazoa</taxon>
        <taxon>Ecdysozoa</taxon>
        <taxon>Tardigrada</taxon>
        <taxon>Eutardigrada</taxon>
        <taxon>Parachela</taxon>
        <taxon>Hypsibioidea</taxon>
        <taxon>Ramazzottiidae</taxon>
        <taxon>Ramazzottius</taxon>
    </lineage>
</organism>
<comment type="caution">
    <text evidence="1">The sequence shown here is derived from an EMBL/GenBank/DDBJ whole genome shotgun (WGS) entry which is preliminary data.</text>
</comment>
<proteinExistence type="predicted"/>
<dbReference type="EMBL" id="BDGG01000009">
    <property type="protein sequence ID" value="GAV03155.1"/>
    <property type="molecule type" value="Genomic_DNA"/>
</dbReference>
<sequence>MGRSPKNSKDGHSRNLLSYGLSGTTFTRPWAHLPWEKIFSLRSSFDAMCDRFAELDDRFTNYLDIRLALGLLWASHIFTFVRWFSGLSGLAYVTGMILQLGCTRAYSTGDWQTTKLKETFDYPLEGSLVKGFFHSADTEEGVENFDASEESSAGSDEFWTIFLVSSEALLDEYTIAQYLSQSDREVPNGLVLRTNVELVQPDVVKSELCIFADGTLTLLALEDENTEHPSRNFFLSTSLTTYKLTSVPLIEYDNVDAEEKI</sequence>
<protein>
    <submittedName>
        <fullName evidence="1">Uncharacterized protein</fullName>
    </submittedName>
</protein>
<gene>
    <name evidence="1" type="primary">RvY_13624-1</name>
    <name evidence="1" type="synonym">RvY_13624.1</name>
    <name evidence="1" type="ORF">RvY_13624</name>
</gene>
<dbReference type="AlphaFoldDB" id="A0A1D1VNJ8"/>
<reference evidence="1 2" key="1">
    <citation type="journal article" date="2016" name="Nat. Commun.">
        <title>Extremotolerant tardigrade genome and improved radiotolerance of human cultured cells by tardigrade-unique protein.</title>
        <authorList>
            <person name="Hashimoto T."/>
            <person name="Horikawa D.D."/>
            <person name="Saito Y."/>
            <person name="Kuwahara H."/>
            <person name="Kozuka-Hata H."/>
            <person name="Shin-I T."/>
            <person name="Minakuchi Y."/>
            <person name="Ohishi K."/>
            <person name="Motoyama A."/>
            <person name="Aizu T."/>
            <person name="Enomoto A."/>
            <person name="Kondo K."/>
            <person name="Tanaka S."/>
            <person name="Hara Y."/>
            <person name="Koshikawa S."/>
            <person name="Sagara H."/>
            <person name="Miura T."/>
            <person name="Yokobori S."/>
            <person name="Miyagawa K."/>
            <person name="Suzuki Y."/>
            <person name="Kubo T."/>
            <person name="Oyama M."/>
            <person name="Kohara Y."/>
            <person name="Fujiyama A."/>
            <person name="Arakawa K."/>
            <person name="Katayama T."/>
            <person name="Toyoda A."/>
            <person name="Kunieda T."/>
        </authorList>
    </citation>
    <scope>NUCLEOTIDE SEQUENCE [LARGE SCALE GENOMIC DNA]</scope>
    <source>
        <strain evidence="1 2">YOKOZUNA-1</strain>
    </source>
</reference>
<accession>A0A1D1VNJ8</accession>
<evidence type="ECO:0000313" key="1">
    <source>
        <dbReference type="EMBL" id="GAV03155.1"/>
    </source>
</evidence>
<dbReference type="Proteomes" id="UP000186922">
    <property type="component" value="Unassembled WGS sequence"/>
</dbReference>
<name>A0A1D1VNJ8_RAMVA</name>
<keyword evidence="2" id="KW-1185">Reference proteome</keyword>
<evidence type="ECO:0000313" key="2">
    <source>
        <dbReference type="Proteomes" id="UP000186922"/>
    </source>
</evidence>